<dbReference type="InterPro" id="IPR029016">
    <property type="entry name" value="GAF-like_dom_sf"/>
</dbReference>
<proteinExistence type="predicted"/>
<protein>
    <recommendedName>
        <fullName evidence="1">IclR-ED domain-containing protein</fullName>
    </recommendedName>
</protein>
<name>X1CXE2_9ZZZZ</name>
<evidence type="ECO:0000259" key="1">
    <source>
        <dbReference type="PROSITE" id="PS51078"/>
    </source>
</evidence>
<dbReference type="GO" id="GO:0003700">
    <property type="term" value="F:DNA-binding transcription factor activity"/>
    <property type="evidence" value="ECO:0007669"/>
    <property type="project" value="TreeGrafter"/>
</dbReference>
<dbReference type="EMBL" id="BART01031328">
    <property type="protein sequence ID" value="GAH13171.1"/>
    <property type="molecule type" value="Genomic_DNA"/>
</dbReference>
<sequence length="164" mass="18932">MEKSKETVELAILDDKEIVYIDKHESYESMRLVAHIGSRYSTLYPTAVGKVFLAYMSEKDFEYIIRERGLKKFTENTITDVEKLKEELKEIRAKGYAFDDQEVRLGVRRIAAPIFDHSKKIAGVIGIAGPTFRMRRGRKEELSRIVKQAAGEISNELGWERSKE</sequence>
<dbReference type="Gene3D" id="3.30.450.40">
    <property type="match status" value="1"/>
</dbReference>
<dbReference type="Pfam" id="PF01614">
    <property type="entry name" value="IclR_C"/>
    <property type="match status" value="1"/>
</dbReference>
<dbReference type="AlphaFoldDB" id="X1CXE2"/>
<gene>
    <name evidence="2" type="ORF">S01H4_54436</name>
</gene>
<dbReference type="GO" id="GO:0045892">
    <property type="term" value="P:negative regulation of DNA-templated transcription"/>
    <property type="evidence" value="ECO:0007669"/>
    <property type="project" value="TreeGrafter"/>
</dbReference>
<dbReference type="PROSITE" id="PS51078">
    <property type="entry name" value="ICLR_ED"/>
    <property type="match status" value="1"/>
</dbReference>
<evidence type="ECO:0000313" key="2">
    <source>
        <dbReference type="EMBL" id="GAH13171.1"/>
    </source>
</evidence>
<dbReference type="GO" id="GO:0003677">
    <property type="term" value="F:DNA binding"/>
    <property type="evidence" value="ECO:0007669"/>
    <property type="project" value="TreeGrafter"/>
</dbReference>
<accession>X1CXE2</accession>
<dbReference type="PANTHER" id="PTHR30136:SF24">
    <property type="entry name" value="HTH-TYPE TRANSCRIPTIONAL REPRESSOR ALLR"/>
    <property type="match status" value="1"/>
</dbReference>
<dbReference type="InterPro" id="IPR050707">
    <property type="entry name" value="HTH_MetabolicPath_Reg"/>
</dbReference>
<feature type="domain" description="IclR-ED" evidence="1">
    <location>
        <begin position="1"/>
        <end position="159"/>
    </location>
</feature>
<dbReference type="SUPFAM" id="SSF55781">
    <property type="entry name" value="GAF domain-like"/>
    <property type="match status" value="1"/>
</dbReference>
<dbReference type="PANTHER" id="PTHR30136">
    <property type="entry name" value="HELIX-TURN-HELIX TRANSCRIPTIONAL REGULATOR, ICLR FAMILY"/>
    <property type="match status" value="1"/>
</dbReference>
<dbReference type="InterPro" id="IPR014757">
    <property type="entry name" value="Tscrpt_reg_IclR_C"/>
</dbReference>
<reference evidence="2" key="1">
    <citation type="journal article" date="2014" name="Front. Microbiol.">
        <title>High frequency of phylogenetically diverse reductive dehalogenase-homologous genes in deep subseafloor sedimentary metagenomes.</title>
        <authorList>
            <person name="Kawai M."/>
            <person name="Futagami T."/>
            <person name="Toyoda A."/>
            <person name="Takaki Y."/>
            <person name="Nishi S."/>
            <person name="Hori S."/>
            <person name="Arai W."/>
            <person name="Tsubouchi T."/>
            <person name="Morono Y."/>
            <person name="Uchiyama I."/>
            <person name="Ito T."/>
            <person name="Fujiyama A."/>
            <person name="Inagaki F."/>
            <person name="Takami H."/>
        </authorList>
    </citation>
    <scope>NUCLEOTIDE SEQUENCE</scope>
    <source>
        <strain evidence="2">Expedition CK06-06</strain>
    </source>
</reference>
<comment type="caution">
    <text evidence="2">The sequence shown here is derived from an EMBL/GenBank/DDBJ whole genome shotgun (WGS) entry which is preliminary data.</text>
</comment>
<organism evidence="2">
    <name type="scientific">marine sediment metagenome</name>
    <dbReference type="NCBI Taxonomy" id="412755"/>
    <lineage>
        <taxon>unclassified sequences</taxon>
        <taxon>metagenomes</taxon>
        <taxon>ecological metagenomes</taxon>
    </lineage>
</organism>